<dbReference type="InterPro" id="IPR000014">
    <property type="entry name" value="PAS"/>
</dbReference>
<dbReference type="Pfam" id="PF08448">
    <property type="entry name" value="PAS_4"/>
    <property type="match status" value="1"/>
</dbReference>
<keyword evidence="2" id="KW-0804">Transcription</keyword>
<dbReference type="PANTHER" id="PTHR34236:SF1">
    <property type="entry name" value="DIMETHYL SULFOXIDE REDUCTASE TRANSCRIPTIONAL ACTIVATOR"/>
    <property type="match status" value="1"/>
</dbReference>
<dbReference type="Pfam" id="PF15915">
    <property type="entry name" value="BAT"/>
    <property type="match status" value="1"/>
</dbReference>
<dbReference type="EMBL" id="FNHL01000004">
    <property type="protein sequence ID" value="SDM96012.1"/>
    <property type="molecule type" value="Genomic_DNA"/>
</dbReference>
<feature type="domain" description="PAS" evidence="3">
    <location>
        <begin position="18"/>
        <end position="66"/>
    </location>
</feature>
<evidence type="ECO:0000259" key="3">
    <source>
        <dbReference type="PROSITE" id="PS50112"/>
    </source>
</evidence>
<evidence type="ECO:0000256" key="2">
    <source>
        <dbReference type="ARBA" id="ARBA00023163"/>
    </source>
</evidence>
<evidence type="ECO:0000256" key="1">
    <source>
        <dbReference type="ARBA" id="ARBA00023015"/>
    </source>
</evidence>
<keyword evidence="5" id="KW-1185">Reference proteome</keyword>
<dbReference type="Pfam" id="PF13185">
    <property type="entry name" value="GAF_2"/>
    <property type="match status" value="2"/>
</dbReference>
<dbReference type="InterPro" id="IPR007050">
    <property type="entry name" value="HTH_bacterioopsin"/>
</dbReference>
<gene>
    <name evidence="4" type="ORF">SAMN04487949_2988</name>
</gene>
<dbReference type="AlphaFoldDB" id="A0A1G9XGQ4"/>
<proteinExistence type="predicted"/>
<dbReference type="InterPro" id="IPR031803">
    <property type="entry name" value="BAT_GAF/HTH-assoc"/>
</dbReference>
<dbReference type="Proteomes" id="UP000199451">
    <property type="component" value="Unassembled WGS sequence"/>
</dbReference>
<evidence type="ECO:0000313" key="5">
    <source>
        <dbReference type="Proteomes" id="UP000199451"/>
    </source>
</evidence>
<protein>
    <submittedName>
        <fullName evidence="4">Predicted DNA binding protein, contains HTH domain</fullName>
    </submittedName>
</protein>
<dbReference type="STRING" id="660521.SAMN04487949_2988"/>
<dbReference type="SUPFAM" id="SSF55781">
    <property type="entry name" value="GAF domain-like"/>
    <property type="match status" value="2"/>
</dbReference>
<dbReference type="InterPro" id="IPR003018">
    <property type="entry name" value="GAF"/>
</dbReference>
<accession>A0A1G9XGQ4</accession>
<reference evidence="5" key="1">
    <citation type="submission" date="2016-10" db="EMBL/GenBank/DDBJ databases">
        <authorList>
            <person name="Varghese N."/>
            <person name="Submissions S."/>
        </authorList>
    </citation>
    <scope>NUCLEOTIDE SEQUENCE [LARGE SCALE GENOMIC DNA]</scope>
    <source>
        <strain evidence="5">CGMCC 1.10119</strain>
    </source>
</reference>
<dbReference type="PANTHER" id="PTHR34236">
    <property type="entry name" value="DIMETHYL SULFOXIDE REDUCTASE TRANSCRIPTIONAL ACTIVATOR"/>
    <property type="match status" value="1"/>
</dbReference>
<dbReference type="PROSITE" id="PS50112">
    <property type="entry name" value="PAS"/>
    <property type="match status" value="1"/>
</dbReference>
<name>A0A1G9XGQ4_9EURY</name>
<sequence>MDLDDTKQYNEHARAVDGEAQLQTLVDNAPVVLSALDDDGVVLLSEGRGLDALGLEPGELVGDSVFDRYDDVPTVVRNARRALAGDSFTATEEVEGISFESIYRPVFGQRGTVEWVARVSVDVTDRRQYEETLAALHGSTLALVDAETKSEVAERIVDAATDVLDLTGVVLFLFDETTNCLEPVAVSPDVESFVGEPPTYRPGTSITWDVFAEGESRVYGDVRESEFVDNPDTRVRSGLYIPLGSHGVLVAISAERDAFGEETTDLVTLFATNAEVALDRVDYEEMLRTRDDELQTQNDQLTRLNELNGTIRELVQRLIRADTREEIERAVCERLTTVDRYGLAWVGDADVVREELVPRTWAGGDHSYLDSVDRSLTPEGGSTEPACVAASRRELVAVDNVAEGLRDDPWRKEALSRDYQSVLAVPLVYEGFLYGVLTVYAARLNAFDETTSAVLSELGETIGYAINTVETRRGVLTDGTLELDIRLSETDDLLARVARSVPCRLGLEGIVPETDTAVLFVTVTDADVEEVRAAFEELVSVSAVRVVAEHDDEGLLEVVTSGETLPGTLTRHGAVPKSVTTTDDGLRALVHVAYDTDVRAFLAMLREKYPDVELVARRDRERSLDPGQGFAAELDRRLTDRQAEVLKTAYCGGFFESPRESTGEELGASLGITQPTFNHHLRAGQRKLFDQLYDGEGRRLDE</sequence>
<dbReference type="Gene3D" id="3.30.450.20">
    <property type="entry name" value="PAS domain"/>
    <property type="match status" value="1"/>
</dbReference>
<dbReference type="InterPro" id="IPR013656">
    <property type="entry name" value="PAS_4"/>
</dbReference>
<dbReference type="Pfam" id="PF04967">
    <property type="entry name" value="HTH_10"/>
    <property type="match status" value="1"/>
</dbReference>
<organism evidence="4 5">
    <name type="scientific">Halogranum gelatinilyticum</name>
    <dbReference type="NCBI Taxonomy" id="660521"/>
    <lineage>
        <taxon>Archaea</taxon>
        <taxon>Methanobacteriati</taxon>
        <taxon>Methanobacteriota</taxon>
        <taxon>Stenosarchaea group</taxon>
        <taxon>Halobacteria</taxon>
        <taxon>Halobacteriales</taxon>
        <taxon>Haloferacaceae</taxon>
    </lineage>
</organism>
<keyword evidence="1" id="KW-0805">Transcription regulation</keyword>
<dbReference type="InterPro" id="IPR035965">
    <property type="entry name" value="PAS-like_dom_sf"/>
</dbReference>
<evidence type="ECO:0000313" key="4">
    <source>
        <dbReference type="EMBL" id="SDM96012.1"/>
    </source>
</evidence>
<dbReference type="SUPFAM" id="SSF55785">
    <property type="entry name" value="PYP-like sensor domain (PAS domain)"/>
    <property type="match status" value="1"/>
</dbReference>
<dbReference type="Gene3D" id="3.30.450.40">
    <property type="match status" value="2"/>
</dbReference>
<dbReference type="SMART" id="SM00065">
    <property type="entry name" value="GAF"/>
    <property type="match status" value="2"/>
</dbReference>
<dbReference type="InterPro" id="IPR029016">
    <property type="entry name" value="GAF-like_dom_sf"/>
</dbReference>